<keyword evidence="1" id="KW-0732">Signal</keyword>
<proteinExistence type="predicted"/>
<dbReference type="AlphaFoldDB" id="A0A0B0EJI4"/>
<dbReference type="EMBL" id="JRYO01000146">
    <property type="protein sequence ID" value="KHE92196.1"/>
    <property type="molecule type" value="Genomic_DNA"/>
</dbReference>
<dbReference type="InterPro" id="IPR021796">
    <property type="entry name" value="Tll0287-like_dom"/>
</dbReference>
<gene>
    <name evidence="3" type="primary">mcp_3</name>
    <name evidence="3" type="ORF">SCABRO_02051</name>
</gene>
<reference evidence="3 4" key="1">
    <citation type="submission" date="2014-10" db="EMBL/GenBank/DDBJ databases">
        <title>Draft genome of anammox bacterium scalindua brodae, obtained using differential coverage binning of sequence data from two enrichment reactors.</title>
        <authorList>
            <person name="Speth D.R."/>
            <person name="Russ L."/>
            <person name="Kartal B."/>
            <person name="Op den Camp H.J."/>
            <person name="Dutilh B.E."/>
            <person name="Jetten M.S."/>
        </authorList>
    </citation>
    <scope>NUCLEOTIDE SEQUENCE [LARGE SCALE GENOMIC DNA]</scope>
    <source>
        <strain evidence="3">RU1</strain>
    </source>
</reference>
<evidence type="ECO:0000313" key="4">
    <source>
        <dbReference type="Proteomes" id="UP000030652"/>
    </source>
</evidence>
<name>A0A0B0EJI4_9BACT</name>
<feature type="domain" description="Tll0287-like" evidence="2">
    <location>
        <begin position="30"/>
        <end position="249"/>
    </location>
</feature>
<dbReference type="eggNOG" id="COG3267">
    <property type="taxonomic scope" value="Bacteria"/>
</dbReference>
<evidence type="ECO:0000256" key="1">
    <source>
        <dbReference type="SAM" id="SignalP"/>
    </source>
</evidence>
<sequence length="251" mass="27818">MTKKTMVIGLFLVFTILTSGAQVFAVDEKELEKQSDLIAKLLVSCRAIIARNQDLFDDPEKGDKGFTGDVYISKAREHFKNSTGIEVSESDISSTDPVKKALGTLLVSSKMVLDESQNVLNIKGLGFKNVIPAVVGRRTSYIYNKMMGAGYYLKQTSIEYRNPANRPDAFESKIFTIFEEPGFPKGKGIGEVVTYSDGFKVYRYMLPLYIDQECLQCHGDPKGEKDITGRAKEGYKVGEMRGAISVIVPVP</sequence>
<feature type="chain" id="PRO_5002056636" evidence="1">
    <location>
        <begin position="26"/>
        <end position="251"/>
    </location>
</feature>
<organism evidence="3 4">
    <name type="scientific">Candidatus Scalindua brodae</name>
    <dbReference type="NCBI Taxonomy" id="237368"/>
    <lineage>
        <taxon>Bacteria</taxon>
        <taxon>Pseudomonadati</taxon>
        <taxon>Planctomycetota</taxon>
        <taxon>Candidatus Brocadiia</taxon>
        <taxon>Candidatus Brocadiales</taxon>
        <taxon>Candidatus Scalinduaceae</taxon>
        <taxon>Candidatus Scalindua</taxon>
    </lineage>
</organism>
<dbReference type="Pfam" id="PF11845">
    <property type="entry name" value="Tll0287-like"/>
    <property type="match status" value="1"/>
</dbReference>
<protein>
    <submittedName>
        <fullName evidence="3">Methyl-accepting chemotaxis protein</fullName>
    </submittedName>
</protein>
<accession>A0A0B0EJI4</accession>
<evidence type="ECO:0000313" key="3">
    <source>
        <dbReference type="EMBL" id="KHE92196.1"/>
    </source>
</evidence>
<dbReference type="Proteomes" id="UP000030652">
    <property type="component" value="Unassembled WGS sequence"/>
</dbReference>
<comment type="caution">
    <text evidence="3">The sequence shown here is derived from an EMBL/GenBank/DDBJ whole genome shotgun (WGS) entry which is preliminary data.</text>
</comment>
<evidence type="ECO:0000259" key="2">
    <source>
        <dbReference type="Pfam" id="PF11845"/>
    </source>
</evidence>
<feature type="signal peptide" evidence="1">
    <location>
        <begin position="1"/>
        <end position="25"/>
    </location>
</feature>